<dbReference type="EMBL" id="JBHSKM010000032">
    <property type="protein sequence ID" value="MFC5219018.1"/>
    <property type="molecule type" value="Genomic_DNA"/>
</dbReference>
<comment type="caution">
    <text evidence="1">The sequence shown here is derived from an EMBL/GenBank/DDBJ whole genome shotgun (WGS) entry which is preliminary data.</text>
</comment>
<dbReference type="Gene3D" id="2.60.40.10">
    <property type="entry name" value="Immunoglobulins"/>
    <property type="match status" value="1"/>
</dbReference>
<proteinExistence type="predicted"/>
<evidence type="ECO:0000313" key="2">
    <source>
        <dbReference type="Proteomes" id="UP001596263"/>
    </source>
</evidence>
<dbReference type="Proteomes" id="UP001596263">
    <property type="component" value="Unassembled WGS sequence"/>
</dbReference>
<protein>
    <submittedName>
        <fullName evidence="1">Ig domain-containing protein</fullName>
    </submittedName>
</protein>
<sequence length="132" mass="13718">MLGLGLHLLTAGVHHRLPAGDDGGQPVRDAGDHHHPQTIRYSVTSGALPAGLTLNQDTGGITGIPTTGATFCRSPACPGALSSPGPRRTEACFPLRASRCPRLLSGTTVSALNRPQFHLRAPCLRGEAVLVD</sequence>
<dbReference type="Pfam" id="PF05345">
    <property type="entry name" value="He_PIG"/>
    <property type="match status" value="1"/>
</dbReference>
<name>A0ABW0CUB3_STRCD</name>
<dbReference type="RefSeq" id="WP_380862390.1">
    <property type="nucleotide sequence ID" value="NZ_JBHSKM010000032.1"/>
</dbReference>
<accession>A0ABW0CUB3</accession>
<reference evidence="2" key="1">
    <citation type="journal article" date="2019" name="Int. J. Syst. Evol. Microbiol.">
        <title>The Global Catalogue of Microorganisms (GCM) 10K type strain sequencing project: providing services to taxonomists for standard genome sequencing and annotation.</title>
        <authorList>
            <consortium name="The Broad Institute Genomics Platform"/>
            <consortium name="The Broad Institute Genome Sequencing Center for Infectious Disease"/>
            <person name="Wu L."/>
            <person name="Ma J."/>
        </authorList>
    </citation>
    <scope>NUCLEOTIDE SEQUENCE [LARGE SCALE GENOMIC DNA]</scope>
    <source>
        <strain evidence="2">KCTC 42586</strain>
    </source>
</reference>
<gene>
    <name evidence="1" type="ORF">ACFPQ9_34780</name>
</gene>
<organism evidence="1 2">
    <name type="scientific">Streptomyces coerulescens</name>
    <dbReference type="NCBI Taxonomy" id="29304"/>
    <lineage>
        <taxon>Bacteria</taxon>
        <taxon>Bacillati</taxon>
        <taxon>Actinomycetota</taxon>
        <taxon>Actinomycetes</taxon>
        <taxon>Kitasatosporales</taxon>
        <taxon>Streptomycetaceae</taxon>
        <taxon>Streptomyces</taxon>
    </lineage>
</organism>
<dbReference type="InterPro" id="IPR013783">
    <property type="entry name" value="Ig-like_fold"/>
</dbReference>
<keyword evidence="2" id="KW-1185">Reference proteome</keyword>
<evidence type="ECO:0000313" key="1">
    <source>
        <dbReference type="EMBL" id="MFC5219018.1"/>
    </source>
</evidence>